<name>A0A2H3DIP2_ARMGA</name>
<gene>
    <name evidence="2" type="ORF">ARMGADRAFT_1034375</name>
</gene>
<accession>A0A2H3DIP2</accession>
<protein>
    <submittedName>
        <fullName evidence="2">Uncharacterized protein</fullName>
    </submittedName>
</protein>
<reference evidence="3" key="1">
    <citation type="journal article" date="2017" name="Nat. Ecol. Evol.">
        <title>Genome expansion and lineage-specific genetic innovations in the forest pathogenic fungi Armillaria.</title>
        <authorList>
            <person name="Sipos G."/>
            <person name="Prasanna A.N."/>
            <person name="Walter M.C."/>
            <person name="O'Connor E."/>
            <person name="Balint B."/>
            <person name="Krizsan K."/>
            <person name="Kiss B."/>
            <person name="Hess J."/>
            <person name="Varga T."/>
            <person name="Slot J."/>
            <person name="Riley R."/>
            <person name="Boka B."/>
            <person name="Rigling D."/>
            <person name="Barry K."/>
            <person name="Lee J."/>
            <person name="Mihaltcheva S."/>
            <person name="LaButti K."/>
            <person name="Lipzen A."/>
            <person name="Waldron R."/>
            <person name="Moloney N.M."/>
            <person name="Sperisen C."/>
            <person name="Kredics L."/>
            <person name="Vagvoelgyi C."/>
            <person name="Patrignani A."/>
            <person name="Fitzpatrick D."/>
            <person name="Nagy I."/>
            <person name="Doyle S."/>
            <person name="Anderson J.B."/>
            <person name="Grigoriev I.V."/>
            <person name="Gueldener U."/>
            <person name="Muensterkoetter M."/>
            <person name="Nagy L.G."/>
        </authorList>
    </citation>
    <scope>NUCLEOTIDE SEQUENCE [LARGE SCALE GENOMIC DNA]</scope>
    <source>
        <strain evidence="3">Ar21-2</strain>
    </source>
</reference>
<dbReference type="Proteomes" id="UP000217790">
    <property type="component" value="Unassembled WGS sequence"/>
</dbReference>
<feature type="transmembrane region" description="Helical" evidence="1">
    <location>
        <begin position="27"/>
        <end position="51"/>
    </location>
</feature>
<proteinExistence type="predicted"/>
<evidence type="ECO:0000313" key="3">
    <source>
        <dbReference type="Proteomes" id="UP000217790"/>
    </source>
</evidence>
<keyword evidence="1" id="KW-0472">Membrane</keyword>
<evidence type="ECO:0000256" key="1">
    <source>
        <dbReference type="SAM" id="Phobius"/>
    </source>
</evidence>
<keyword evidence="3" id="KW-1185">Reference proteome</keyword>
<feature type="transmembrane region" description="Helical" evidence="1">
    <location>
        <begin position="63"/>
        <end position="82"/>
    </location>
</feature>
<organism evidence="2 3">
    <name type="scientific">Armillaria gallica</name>
    <name type="common">Bulbous honey fungus</name>
    <name type="synonym">Armillaria bulbosa</name>
    <dbReference type="NCBI Taxonomy" id="47427"/>
    <lineage>
        <taxon>Eukaryota</taxon>
        <taxon>Fungi</taxon>
        <taxon>Dikarya</taxon>
        <taxon>Basidiomycota</taxon>
        <taxon>Agaricomycotina</taxon>
        <taxon>Agaricomycetes</taxon>
        <taxon>Agaricomycetidae</taxon>
        <taxon>Agaricales</taxon>
        <taxon>Marasmiineae</taxon>
        <taxon>Physalacriaceae</taxon>
        <taxon>Armillaria</taxon>
    </lineage>
</organism>
<dbReference type="EMBL" id="KZ293675">
    <property type="protein sequence ID" value="PBK88103.1"/>
    <property type="molecule type" value="Genomic_DNA"/>
</dbReference>
<sequence>MPLQSDETHGILLASFSHAIAFHASRWFMISITVVVLLVLAIISTVSIFTYQFSAKCPQLMDSLAGALVLAYFYLVVILFSYNPDSENVQETKTVFIMGASDHTIFISLMKIARPSTEMTGHGQ</sequence>
<keyword evidence="1" id="KW-1133">Transmembrane helix</keyword>
<dbReference type="InParanoid" id="A0A2H3DIP2"/>
<evidence type="ECO:0000313" key="2">
    <source>
        <dbReference type="EMBL" id="PBK88103.1"/>
    </source>
</evidence>
<dbReference type="AlphaFoldDB" id="A0A2H3DIP2"/>
<keyword evidence="1" id="KW-0812">Transmembrane</keyword>